<dbReference type="EMBL" id="CP099423">
    <property type="protein sequence ID" value="USW54597.1"/>
    <property type="molecule type" value="Genomic_DNA"/>
</dbReference>
<dbReference type="Proteomes" id="UP001056384">
    <property type="component" value="Chromosome 6"/>
</dbReference>
<organism evidence="2 3">
    <name type="scientific">Septoria linicola</name>
    <dbReference type="NCBI Taxonomy" id="215465"/>
    <lineage>
        <taxon>Eukaryota</taxon>
        <taxon>Fungi</taxon>
        <taxon>Dikarya</taxon>
        <taxon>Ascomycota</taxon>
        <taxon>Pezizomycotina</taxon>
        <taxon>Dothideomycetes</taxon>
        <taxon>Dothideomycetidae</taxon>
        <taxon>Mycosphaerellales</taxon>
        <taxon>Mycosphaerellaceae</taxon>
        <taxon>Septoria</taxon>
    </lineage>
</organism>
<dbReference type="OrthoDB" id="27483at2759"/>
<accession>A0A9Q9AZ92</accession>
<protein>
    <submittedName>
        <fullName evidence="2">Uncharacterized protein</fullName>
    </submittedName>
</protein>
<proteinExistence type="predicted"/>
<evidence type="ECO:0000313" key="2">
    <source>
        <dbReference type="EMBL" id="USW54597.1"/>
    </source>
</evidence>
<name>A0A9Q9AZ92_9PEZI</name>
<evidence type="ECO:0000313" key="3">
    <source>
        <dbReference type="Proteomes" id="UP001056384"/>
    </source>
</evidence>
<reference evidence="2" key="1">
    <citation type="submission" date="2022-06" db="EMBL/GenBank/DDBJ databases">
        <title>Complete genome sequences of two strains of the flax pathogen Septoria linicola.</title>
        <authorList>
            <person name="Lapalu N."/>
            <person name="Simon A."/>
            <person name="Demenou B."/>
            <person name="Paumier D."/>
            <person name="Guillot M.-P."/>
            <person name="Gout L."/>
            <person name="Valade R."/>
        </authorList>
    </citation>
    <scope>NUCLEOTIDE SEQUENCE</scope>
    <source>
        <strain evidence="2">SE15195</strain>
    </source>
</reference>
<gene>
    <name evidence="2" type="ORF">Slin15195_G079160</name>
</gene>
<evidence type="ECO:0000256" key="1">
    <source>
        <dbReference type="SAM" id="MobiDB-lite"/>
    </source>
</evidence>
<sequence>MQPEIREVLHSVADTDAMRAKSWGGSLMEGLDTFFALMRGGGIRPDTPHYRTFAQNRLERYLWSMVGPEPSTTLRRAKRGCGQCRPCTCLDDFLVSEEDSIQLVLGPEDMTHIIDRLNPDSGCLDFIWKPKRPGPARELFTITKKHDPTRKFTITSWAYSATRAKDDISSLTSERFLRQVLGSKYHEITTLQGLRLVRDATGKEVGLARYSLDVPPAPSKVYTVPGLSSAQDQQQAVDAMLPEKESEHESINPPTNDNPPTALLKRKAACDADQENVVPAKRTLVIDLGDGSDDDEDW</sequence>
<feature type="region of interest" description="Disordered" evidence="1">
    <location>
        <begin position="242"/>
        <end position="263"/>
    </location>
</feature>
<keyword evidence="3" id="KW-1185">Reference proteome</keyword>
<dbReference type="AlphaFoldDB" id="A0A9Q9AZ92"/>